<keyword evidence="1" id="KW-0732">Signal</keyword>
<feature type="chain" id="PRO_5002842183" evidence="1">
    <location>
        <begin position="23"/>
        <end position="733"/>
    </location>
</feature>
<name>B6A9T2_CRYMR</name>
<accession>B6A9T2</accession>
<reference evidence="2" key="1">
    <citation type="submission" date="2008-06" db="EMBL/GenBank/DDBJ databases">
        <authorList>
            <person name="Lorenzi H."/>
            <person name="Inman J."/>
            <person name="Miller J."/>
            <person name="Schobel S."/>
            <person name="Amedeo P."/>
            <person name="Caler E.V."/>
            <person name="da Silva J."/>
        </authorList>
    </citation>
    <scope>NUCLEOTIDE SEQUENCE [LARGE SCALE GENOMIC DNA]</scope>
    <source>
        <strain evidence="2">RN66</strain>
    </source>
</reference>
<dbReference type="VEuPathDB" id="CryptoDB:CMU_040420"/>
<gene>
    <name evidence="2" type="ORF">CMU_040420</name>
</gene>
<evidence type="ECO:0000313" key="3">
    <source>
        <dbReference type="Proteomes" id="UP000001460"/>
    </source>
</evidence>
<organism evidence="2 3">
    <name type="scientific">Cryptosporidium muris (strain RN66)</name>
    <dbReference type="NCBI Taxonomy" id="441375"/>
    <lineage>
        <taxon>Eukaryota</taxon>
        <taxon>Sar</taxon>
        <taxon>Alveolata</taxon>
        <taxon>Apicomplexa</taxon>
        <taxon>Conoidasida</taxon>
        <taxon>Coccidia</taxon>
        <taxon>Eucoccidiorida</taxon>
        <taxon>Eimeriorina</taxon>
        <taxon>Cryptosporidiidae</taxon>
        <taxon>Cryptosporidium</taxon>
    </lineage>
</organism>
<proteinExistence type="predicted"/>
<sequence>MIIWDIIYWLCLPILCFSNIYCEDFTTKYTAAPDSADTQSNIGQLASLLIVYDVDHVLLCKFGNFKTTINPESVPLLAALDERRKLFDKRILPPTIFSHGCGTVAKFMSGIGNKGNIMETTTLNKQGDVFPFEIRIANMGTAYLMNDIYFLRSFDNHGDTDSPLDILKVFFCDEDEMESNISSDIPLNRVLERRYLYSDIVSKVLTKQELPIFQDFMKKTTRDQRIIVSRDTLPSKNYSQGREYVKKILAKISSLARDWPYAMRSSEVLEVKDMVKYRNYMKDKINLGTTVVLIDDYLYHLNFACMNEHISDKYKILVILVRRFLNKGAPHLESKGTQKSIPVPIGTLPYEPFRLREVRSKLLHMLDIIPPTASPLTFYRALRDEFMFKEPTSPKCGYDVTNPSPFYILIVMDCDMLSHILKLFIDDRMADEILLLLNIITYISVITNNKSCESSCDSSCDSSFTMVRHLITSGVYEWTNKIFPLPPIIEYSRRDTDNLSTDKISGSSQSSSSSKESNFSRILDKHIFMAKFHTRLPRTRTLVLRLDFNGNLSNLQHTDYTCFLNAPTTPSDDIPAYPSKSDKIKQRLNLQFDMKLYKSLVTSNNGEVKAIILLHKIVNVLKGIDEILESTRSSSTKTTFLERSTSSTYSSPSVVPVGESEALMSTGTVEDISFIQILNSKKFTPIHEAPPTIYPPATYTFLSLFYTLIELLKNEFSSDQMFCIGSVNNYIAI</sequence>
<dbReference type="RefSeq" id="XP_002139322.1">
    <property type="nucleotide sequence ID" value="XM_002139286.1"/>
</dbReference>
<dbReference type="Proteomes" id="UP000001460">
    <property type="component" value="Unassembled WGS sequence"/>
</dbReference>
<evidence type="ECO:0000313" key="2">
    <source>
        <dbReference type="EMBL" id="EEA04973.1"/>
    </source>
</evidence>
<dbReference type="AlphaFoldDB" id="B6A9T2"/>
<feature type="signal peptide" evidence="1">
    <location>
        <begin position="1"/>
        <end position="22"/>
    </location>
</feature>
<dbReference type="GeneID" id="6994599"/>
<dbReference type="EMBL" id="DS989726">
    <property type="protein sequence ID" value="EEA04973.1"/>
    <property type="molecule type" value="Genomic_DNA"/>
</dbReference>
<evidence type="ECO:0000256" key="1">
    <source>
        <dbReference type="SAM" id="SignalP"/>
    </source>
</evidence>
<dbReference type="OrthoDB" id="338276at2759"/>
<keyword evidence="3" id="KW-1185">Reference proteome</keyword>
<protein>
    <submittedName>
        <fullName evidence="2">Uncharacterized protein</fullName>
    </submittedName>
</protein>
<dbReference type="OMA" id="AYLMNDI"/>